<sequence>MRVSDSGTVRVEVTARRSRSPGSEAVPAPSGGGATDSLALVSSIVDGIGSSQRRSGECTTWADLRY</sequence>
<feature type="region of interest" description="Disordered" evidence="1">
    <location>
        <begin position="1"/>
        <end position="35"/>
    </location>
</feature>
<protein>
    <submittedName>
        <fullName evidence="2">Uncharacterized protein</fullName>
    </submittedName>
</protein>
<comment type="caution">
    <text evidence="2">The sequence shown here is derived from an EMBL/GenBank/DDBJ whole genome shotgun (WGS) entry which is preliminary data.</text>
</comment>
<evidence type="ECO:0000313" key="3">
    <source>
        <dbReference type="Proteomes" id="UP000031675"/>
    </source>
</evidence>
<dbReference type="OrthoDB" id="3478628at2"/>
<gene>
    <name evidence="2" type="ORF">LP52_11270</name>
</gene>
<accession>A0A0C2FHH1</accession>
<evidence type="ECO:0000313" key="2">
    <source>
        <dbReference type="EMBL" id="KIH98719.1"/>
    </source>
</evidence>
<dbReference type="Proteomes" id="UP000031675">
    <property type="component" value="Unassembled WGS sequence"/>
</dbReference>
<reference evidence="3" key="1">
    <citation type="journal article" date="2015" name="Chem. Biol.">
        <title>Structure, bioactivity, and resistance mechanism of streptomonomicin, an unusual lasso Peptide from an understudied halophilic actinomycete.</title>
        <authorList>
            <person name="Metelev M."/>
            <person name="Tietz J.I."/>
            <person name="Melby J.O."/>
            <person name="Blair P.M."/>
            <person name="Zhu L."/>
            <person name="Livnat I."/>
            <person name="Severinov K."/>
            <person name="Mitchell D.A."/>
        </authorList>
    </citation>
    <scope>NUCLEOTIDE SEQUENCE [LARGE SCALE GENOMIC DNA]</scope>
    <source>
        <strain evidence="3">YIM 90003</strain>
    </source>
</reference>
<evidence type="ECO:0000256" key="1">
    <source>
        <dbReference type="SAM" id="MobiDB-lite"/>
    </source>
</evidence>
<organism evidence="2 3">
    <name type="scientific">Streptomonospora alba</name>
    <dbReference type="NCBI Taxonomy" id="183763"/>
    <lineage>
        <taxon>Bacteria</taxon>
        <taxon>Bacillati</taxon>
        <taxon>Actinomycetota</taxon>
        <taxon>Actinomycetes</taxon>
        <taxon>Streptosporangiales</taxon>
        <taxon>Nocardiopsidaceae</taxon>
        <taxon>Streptomonospora</taxon>
    </lineage>
</organism>
<dbReference type="EMBL" id="JROO01000020">
    <property type="protein sequence ID" value="KIH98719.1"/>
    <property type="molecule type" value="Genomic_DNA"/>
</dbReference>
<dbReference type="STRING" id="183763.LP52_11270"/>
<keyword evidence="3" id="KW-1185">Reference proteome</keyword>
<name>A0A0C2FHH1_9ACTN</name>
<dbReference type="AlphaFoldDB" id="A0A0C2FHH1"/>
<proteinExistence type="predicted"/>